<dbReference type="GO" id="GO:0008080">
    <property type="term" value="F:N-acetyltransferase activity"/>
    <property type="evidence" value="ECO:0007669"/>
    <property type="project" value="TreeGrafter"/>
</dbReference>
<dbReference type="AlphaFoldDB" id="A0NWA7"/>
<accession>A0NWA7</accession>
<dbReference type="Proteomes" id="UP000004848">
    <property type="component" value="Unassembled WGS sequence"/>
</dbReference>
<dbReference type="PANTHER" id="PTHR10545">
    <property type="entry name" value="DIAMINE N-ACETYLTRANSFERASE"/>
    <property type="match status" value="1"/>
</dbReference>
<evidence type="ECO:0000256" key="1">
    <source>
        <dbReference type="ARBA" id="ARBA00022679"/>
    </source>
</evidence>
<protein>
    <submittedName>
        <fullName evidence="4">Acetyltransferase, GNAT family protein</fullName>
    </submittedName>
</protein>
<dbReference type="OrthoDB" id="9805924at2"/>
<keyword evidence="2" id="KW-0012">Acyltransferase</keyword>
<dbReference type="CDD" id="cd04301">
    <property type="entry name" value="NAT_SF"/>
    <property type="match status" value="1"/>
</dbReference>
<name>A0NWA7_ROSAI</name>
<dbReference type="PANTHER" id="PTHR10545:SF42">
    <property type="entry name" value="ACETYLTRANSFERASE"/>
    <property type="match status" value="1"/>
</dbReference>
<sequence>MTDITTRPLKRSDKPAWLELWAAYLAFYEQELAPEVTETLFERLLSDAGHSACVAVQGDKLVGLVHYLFHDSTWSTSSTCYLEDLFVSENLRGGGAGRKLIEAVHQAATDEPSASGKVYWHTHDHNTRARQLYDRIGVLSDFVRYDRP</sequence>
<gene>
    <name evidence="4" type="ORF">SIAM614_15802</name>
</gene>
<keyword evidence="1 4" id="KW-0808">Transferase</keyword>
<reference evidence="4 5" key="1">
    <citation type="submission" date="2006-05" db="EMBL/GenBank/DDBJ databases">
        <authorList>
            <person name="King G."/>
            <person name="Ferriera S."/>
            <person name="Johnson J."/>
            <person name="Kravitz S."/>
            <person name="Beeson K."/>
            <person name="Sutton G."/>
            <person name="Rogers Y.-H."/>
            <person name="Friedman R."/>
            <person name="Frazier M."/>
            <person name="Venter J.C."/>
        </authorList>
    </citation>
    <scope>NUCLEOTIDE SEQUENCE [LARGE SCALE GENOMIC DNA]</scope>
    <source>
        <strain evidence="5">ATCC 25650 / DSM 13394 / JCM 20685 / NBRC 16684 / NCIMB 2208 / IAM 12614 / B1</strain>
    </source>
</reference>
<evidence type="ECO:0000313" key="5">
    <source>
        <dbReference type="Proteomes" id="UP000004848"/>
    </source>
</evidence>
<dbReference type="InterPro" id="IPR051016">
    <property type="entry name" value="Diverse_Substrate_AcTransf"/>
</dbReference>
<dbReference type="InterPro" id="IPR000182">
    <property type="entry name" value="GNAT_dom"/>
</dbReference>
<evidence type="ECO:0000313" key="4">
    <source>
        <dbReference type="EMBL" id="EAV42823.1"/>
    </source>
</evidence>
<evidence type="ECO:0000259" key="3">
    <source>
        <dbReference type="PROSITE" id="PS51186"/>
    </source>
</evidence>
<dbReference type="RefSeq" id="WP_006936328.1">
    <property type="nucleotide sequence ID" value="NZ_AAUW01000012.1"/>
</dbReference>
<dbReference type="PROSITE" id="PS51186">
    <property type="entry name" value="GNAT"/>
    <property type="match status" value="1"/>
</dbReference>
<evidence type="ECO:0000256" key="2">
    <source>
        <dbReference type="ARBA" id="ARBA00023315"/>
    </source>
</evidence>
<dbReference type="EMBL" id="AAUW01000012">
    <property type="protein sequence ID" value="EAV42823.1"/>
    <property type="molecule type" value="Genomic_DNA"/>
</dbReference>
<proteinExistence type="predicted"/>
<dbReference type="SUPFAM" id="SSF55729">
    <property type="entry name" value="Acyl-CoA N-acyltransferases (Nat)"/>
    <property type="match status" value="1"/>
</dbReference>
<dbReference type="Pfam" id="PF00583">
    <property type="entry name" value="Acetyltransf_1"/>
    <property type="match status" value="1"/>
</dbReference>
<dbReference type="GeneID" id="68847662"/>
<feature type="domain" description="N-acetyltransferase" evidence="3">
    <location>
        <begin position="4"/>
        <end position="148"/>
    </location>
</feature>
<dbReference type="InterPro" id="IPR016181">
    <property type="entry name" value="Acyl_CoA_acyltransferase"/>
</dbReference>
<dbReference type="eggNOG" id="COG0456">
    <property type="taxonomic scope" value="Bacteria"/>
</dbReference>
<organism evidence="4 5">
    <name type="scientific">Roseibium aggregatum (strain ATCC 25650 / DSM 13394 / JCM 20685 / NBRC 16684 / NCIMB 2208 / IAM 12614 / B1)</name>
    <name type="common">Stappia aggregata</name>
    <dbReference type="NCBI Taxonomy" id="384765"/>
    <lineage>
        <taxon>Bacteria</taxon>
        <taxon>Pseudomonadati</taxon>
        <taxon>Pseudomonadota</taxon>
        <taxon>Alphaproteobacteria</taxon>
        <taxon>Hyphomicrobiales</taxon>
        <taxon>Stappiaceae</taxon>
        <taxon>Roseibium</taxon>
    </lineage>
</organism>
<dbReference type="Gene3D" id="3.40.630.30">
    <property type="match status" value="1"/>
</dbReference>
<comment type="caution">
    <text evidence="4">The sequence shown here is derived from an EMBL/GenBank/DDBJ whole genome shotgun (WGS) entry which is preliminary data.</text>
</comment>